<dbReference type="SUPFAM" id="SSF50630">
    <property type="entry name" value="Acid proteases"/>
    <property type="match status" value="1"/>
</dbReference>
<keyword evidence="1" id="KW-0175">Coiled coil</keyword>
<feature type="coiled-coil region" evidence="1">
    <location>
        <begin position="1"/>
        <end position="28"/>
    </location>
</feature>
<accession>A0ABN8RIZ2</accession>
<evidence type="ECO:0008006" key="5">
    <source>
        <dbReference type="Google" id="ProtNLM"/>
    </source>
</evidence>
<protein>
    <recommendedName>
        <fullName evidence="5">Retropepsins domain-containing protein</fullName>
    </recommendedName>
</protein>
<feature type="region of interest" description="Disordered" evidence="2">
    <location>
        <begin position="30"/>
        <end position="76"/>
    </location>
</feature>
<dbReference type="CDD" id="cd00303">
    <property type="entry name" value="retropepsin_like"/>
    <property type="match status" value="1"/>
</dbReference>
<evidence type="ECO:0000256" key="2">
    <source>
        <dbReference type="SAM" id="MobiDB-lite"/>
    </source>
</evidence>
<evidence type="ECO:0000313" key="3">
    <source>
        <dbReference type="EMBL" id="CAH3179231.1"/>
    </source>
</evidence>
<gene>
    <name evidence="3" type="ORF">PLOB_00021680</name>
</gene>
<organism evidence="3 4">
    <name type="scientific">Porites lobata</name>
    <dbReference type="NCBI Taxonomy" id="104759"/>
    <lineage>
        <taxon>Eukaryota</taxon>
        <taxon>Metazoa</taxon>
        <taxon>Cnidaria</taxon>
        <taxon>Anthozoa</taxon>
        <taxon>Hexacorallia</taxon>
        <taxon>Scleractinia</taxon>
        <taxon>Fungiina</taxon>
        <taxon>Poritidae</taxon>
        <taxon>Porites</taxon>
    </lineage>
</organism>
<evidence type="ECO:0000313" key="4">
    <source>
        <dbReference type="Proteomes" id="UP001159405"/>
    </source>
</evidence>
<name>A0ABN8RIZ2_9CNID</name>
<proteinExistence type="predicted"/>
<dbReference type="InterPro" id="IPR001969">
    <property type="entry name" value="Aspartic_peptidase_AS"/>
</dbReference>
<reference evidence="3 4" key="1">
    <citation type="submission" date="2022-05" db="EMBL/GenBank/DDBJ databases">
        <authorList>
            <consortium name="Genoscope - CEA"/>
            <person name="William W."/>
        </authorList>
    </citation>
    <scope>NUCLEOTIDE SEQUENCE [LARGE SCALE GENOMIC DNA]</scope>
</reference>
<comment type="caution">
    <text evidence="3">The sequence shown here is derived from an EMBL/GenBank/DDBJ whole genome shotgun (WGS) entry which is preliminary data.</text>
</comment>
<sequence length="187" mass="20220">MNEMIKTLQGQQKAIEDLAANLKKLNTVPTHRGQNIQPQPQFQQPQPRPDAGGDRCYQSPPAAESQAAGGNSPGSPCPPQLPGIVYERAVGSCPVTTVKLGGVHVRCLLDSGSQVSTIAESFFNKHFRPRRSKLLDTNQWLTLTAANGLEIPYIGYLELDFEAQGVTILQRGILVVRDPPGSPVKSP</sequence>
<evidence type="ECO:0000256" key="1">
    <source>
        <dbReference type="SAM" id="Coils"/>
    </source>
</evidence>
<dbReference type="InterPro" id="IPR021109">
    <property type="entry name" value="Peptidase_aspartic_dom_sf"/>
</dbReference>
<keyword evidence="4" id="KW-1185">Reference proteome</keyword>
<dbReference type="EMBL" id="CALNXK010000252">
    <property type="protein sequence ID" value="CAH3179231.1"/>
    <property type="molecule type" value="Genomic_DNA"/>
</dbReference>
<dbReference type="Proteomes" id="UP001159405">
    <property type="component" value="Unassembled WGS sequence"/>
</dbReference>
<dbReference type="PROSITE" id="PS00141">
    <property type="entry name" value="ASP_PROTEASE"/>
    <property type="match status" value="1"/>
</dbReference>